<dbReference type="EMBL" id="JBANMG010000001">
    <property type="protein sequence ID" value="KAK6957964.1"/>
    <property type="molecule type" value="Genomic_DNA"/>
</dbReference>
<gene>
    <name evidence="2" type="ORF">Daesc_000755</name>
</gene>
<organism evidence="2 3">
    <name type="scientific">Daldinia eschscholtzii</name>
    <dbReference type="NCBI Taxonomy" id="292717"/>
    <lineage>
        <taxon>Eukaryota</taxon>
        <taxon>Fungi</taxon>
        <taxon>Dikarya</taxon>
        <taxon>Ascomycota</taxon>
        <taxon>Pezizomycotina</taxon>
        <taxon>Sordariomycetes</taxon>
        <taxon>Xylariomycetidae</taxon>
        <taxon>Xylariales</taxon>
        <taxon>Hypoxylaceae</taxon>
        <taxon>Daldinia</taxon>
    </lineage>
</organism>
<feature type="compositionally biased region" description="Low complexity" evidence="1">
    <location>
        <begin position="216"/>
        <end position="232"/>
    </location>
</feature>
<dbReference type="AlphaFoldDB" id="A0AAX6MZP2"/>
<name>A0AAX6MZP2_9PEZI</name>
<reference evidence="2 3" key="1">
    <citation type="journal article" date="2024" name="Front Chem Biol">
        <title>Unveiling the potential of Daldinia eschscholtzii MFLUCC 19-0629 through bioactivity and bioinformatics studies for enhanced sustainable agriculture production.</title>
        <authorList>
            <person name="Brooks S."/>
            <person name="Weaver J.A."/>
            <person name="Klomchit A."/>
            <person name="Alharthi S.A."/>
            <person name="Onlamun T."/>
            <person name="Nurani R."/>
            <person name="Vong T.K."/>
            <person name="Alberti F."/>
            <person name="Greco C."/>
        </authorList>
    </citation>
    <scope>NUCLEOTIDE SEQUENCE [LARGE SCALE GENOMIC DNA]</scope>
    <source>
        <strain evidence="2">MFLUCC 19-0629</strain>
    </source>
</reference>
<proteinExistence type="predicted"/>
<feature type="compositionally biased region" description="Polar residues" evidence="1">
    <location>
        <begin position="62"/>
        <end position="72"/>
    </location>
</feature>
<dbReference type="Proteomes" id="UP001369815">
    <property type="component" value="Unassembled WGS sequence"/>
</dbReference>
<comment type="caution">
    <text evidence="2">The sequence shown here is derived from an EMBL/GenBank/DDBJ whole genome shotgun (WGS) entry which is preliminary data.</text>
</comment>
<feature type="region of interest" description="Disordered" evidence="1">
    <location>
        <begin position="1"/>
        <end position="265"/>
    </location>
</feature>
<feature type="compositionally biased region" description="Basic and acidic residues" evidence="1">
    <location>
        <begin position="174"/>
        <end position="190"/>
    </location>
</feature>
<accession>A0AAX6MZP2</accession>
<feature type="compositionally biased region" description="Low complexity" evidence="1">
    <location>
        <begin position="97"/>
        <end position="120"/>
    </location>
</feature>
<feature type="compositionally biased region" description="Basic and acidic residues" evidence="1">
    <location>
        <begin position="73"/>
        <end position="85"/>
    </location>
</feature>
<feature type="compositionally biased region" description="Low complexity" evidence="1">
    <location>
        <begin position="46"/>
        <end position="57"/>
    </location>
</feature>
<protein>
    <submittedName>
        <fullName evidence="2">Uncharacterized protein</fullName>
    </submittedName>
</protein>
<evidence type="ECO:0000313" key="3">
    <source>
        <dbReference type="Proteomes" id="UP001369815"/>
    </source>
</evidence>
<evidence type="ECO:0000256" key="1">
    <source>
        <dbReference type="SAM" id="MobiDB-lite"/>
    </source>
</evidence>
<feature type="compositionally biased region" description="Basic and acidic residues" evidence="1">
    <location>
        <begin position="123"/>
        <end position="140"/>
    </location>
</feature>
<feature type="compositionally biased region" description="Basic and acidic residues" evidence="1">
    <location>
        <begin position="237"/>
        <end position="247"/>
    </location>
</feature>
<keyword evidence="3" id="KW-1185">Reference proteome</keyword>
<evidence type="ECO:0000313" key="2">
    <source>
        <dbReference type="EMBL" id="KAK6957964.1"/>
    </source>
</evidence>
<sequence length="265" mass="26989">MADNTTNGIDKGASSEATASVPQPSNPPVAKGPMNAAEESMEPSIATNTATSGAATAPDSETPAQNDTTATADSKELTEKIDAADKLASQPEKPADTVTSEPASTETATADATADAPPVSNGEAKEPPKPVSIEEVRDQDMPEQPQPAEMTGALPVQEPAKDAPKTDTAPAAAEPDKSEANTGEKRKPSESEASNGDVAHEEESPEDAPAEKKQKTNGAAAAAAATTNGAPKKVGRPKKEPKKDKKAPPPVGRTARKTRSQGAAD</sequence>